<name>A0ABP7S6Z6_9ACTN</name>
<comment type="caution">
    <text evidence="1">The sequence shown here is derived from an EMBL/GenBank/DDBJ whole genome shotgun (WGS) entry which is preliminary data.</text>
</comment>
<protein>
    <submittedName>
        <fullName evidence="1">2OG-Fe dioxygenase family protein</fullName>
    </submittedName>
</protein>
<evidence type="ECO:0000313" key="2">
    <source>
        <dbReference type="Proteomes" id="UP001500456"/>
    </source>
</evidence>
<dbReference type="Proteomes" id="UP001500456">
    <property type="component" value="Unassembled WGS sequence"/>
</dbReference>
<dbReference type="Pfam" id="PF10014">
    <property type="entry name" value="2OG-Fe_Oxy_2"/>
    <property type="match status" value="1"/>
</dbReference>
<evidence type="ECO:0000313" key="1">
    <source>
        <dbReference type="EMBL" id="GAA4007583.1"/>
    </source>
</evidence>
<dbReference type="InterPro" id="IPR018724">
    <property type="entry name" value="2OG-Fe_dioxygenase"/>
</dbReference>
<reference evidence="2" key="1">
    <citation type="journal article" date="2019" name="Int. J. Syst. Evol. Microbiol.">
        <title>The Global Catalogue of Microorganisms (GCM) 10K type strain sequencing project: providing services to taxonomists for standard genome sequencing and annotation.</title>
        <authorList>
            <consortium name="The Broad Institute Genomics Platform"/>
            <consortium name="The Broad Institute Genome Sequencing Center for Infectious Disease"/>
            <person name="Wu L."/>
            <person name="Ma J."/>
        </authorList>
    </citation>
    <scope>NUCLEOTIDE SEQUENCE [LARGE SCALE GENOMIC DNA]</scope>
    <source>
        <strain evidence="2">JCM 16924</strain>
    </source>
</reference>
<keyword evidence="1" id="KW-0223">Dioxygenase</keyword>
<sequence length="231" mass="25685">MGLNGQGFVIFDVPPLGEAALTEFETLPLDKYTGSRQRYRRYSQFRLTHEGGAWTPRVLPHREFAQAREYNALVGGQPRSFEPLGVVPEPLIRAAAEAIGLDRDASWQLNVHQVRIVSAPGVKGVAVPEGPHRDGHHYTVTAVSRRHNISGGETQLMPPGGGKPFFRTVLQPGQAIALNDREMFHHATDIDHLDDSGGLRDVWLIAVNPWDERRYGEEWEAKVLEGQRASA</sequence>
<dbReference type="RefSeq" id="WP_266435417.1">
    <property type="nucleotide sequence ID" value="NZ_BAAAZX010000016.1"/>
</dbReference>
<organism evidence="1 2">
    <name type="scientific">Streptomyces plumbiresistens</name>
    <dbReference type="NCBI Taxonomy" id="511811"/>
    <lineage>
        <taxon>Bacteria</taxon>
        <taxon>Bacillati</taxon>
        <taxon>Actinomycetota</taxon>
        <taxon>Actinomycetes</taxon>
        <taxon>Kitasatosporales</taxon>
        <taxon>Streptomycetaceae</taxon>
        <taxon>Streptomyces</taxon>
    </lineage>
</organism>
<keyword evidence="2" id="KW-1185">Reference proteome</keyword>
<gene>
    <name evidence="1" type="ORF">GCM10022232_54770</name>
</gene>
<proteinExistence type="predicted"/>
<dbReference type="EMBL" id="BAAAZX010000016">
    <property type="protein sequence ID" value="GAA4007583.1"/>
    <property type="molecule type" value="Genomic_DNA"/>
</dbReference>
<dbReference type="GO" id="GO:0051213">
    <property type="term" value="F:dioxygenase activity"/>
    <property type="evidence" value="ECO:0007669"/>
    <property type="project" value="UniProtKB-KW"/>
</dbReference>
<dbReference type="Gene3D" id="2.60.120.620">
    <property type="entry name" value="q2cbj1_9rhob like domain"/>
    <property type="match status" value="1"/>
</dbReference>
<keyword evidence="1" id="KW-0560">Oxidoreductase</keyword>
<accession>A0ABP7S6Z6</accession>